<keyword evidence="5" id="KW-1185">Reference proteome</keyword>
<dbReference type="PANTHER" id="PTHR43800">
    <property type="entry name" value="PEPTIDYL-LYSINE N-ACETYLTRANSFERASE YJAB"/>
    <property type="match status" value="1"/>
</dbReference>
<dbReference type="Gene3D" id="3.40.630.30">
    <property type="match status" value="1"/>
</dbReference>
<feature type="domain" description="N-acetyltransferase" evidence="3">
    <location>
        <begin position="4"/>
        <end position="151"/>
    </location>
</feature>
<protein>
    <submittedName>
        <fullName evidence="4">Acetyltransferase</fullName>
    </submittedName>
</protein>
<proteinExistence type="predicted"/>
<dbReference type="EMBL" id="JAGFOA010000001">
    <property type="protein sequence ID" value="MBO3662260.1"/>
    <property type="molecule type" value="Genomic_DNA"/>
</dbReference>
<evidence type="ECO:0000256" key="1">
    <source>
        <dbReference type="ARBA" id="ARBA00022679"/>
    </source>
</evidence>
<reference evidence="4" key="1">
    <citation type="submission" date="2021-03" db="EMBL/GenBank/DDBJ databases">
        <title>Microbacterium sp. nov., a novel actinobacterium isolated from cow dung.</title>
        <authorList>
            <person name="Zhang L."/>
        </authorList>
    </citation>
    <scope>NUCLEOTIDE SEQUENCE</scope>
    <source>
        <strain evidence="4">NEAU-LLB</strain>
    </source>
</reference>
<dbReference type="PANTHER" id="PTHR43800:SF1">
    <property type="entry name" value="PEPTIDYL-LYSINE N-ACETYLTRANSFERASE YJAB"/>
    <property type="match status" value="1"/>
</dbReference>
<sequence length="152" mass="16596">MTSVTIRPVTGAAEYPRLVEIWRSAVLATHDFLAEEDRRQIESMLASDYLPQVLLTAAEANGRIVGFAGTARGRLEMLFVDAALRGSGVGRMLLEHVVAEQQVLALDVNEQNAAAARFYERNGFRVTGRSKVDEAGRPYPLLHLSLAARCAG</sequence>
<dbReference type="AlphaFoldDB" id="A0A939QK46"/>
<evidence type="ECO:0000256" key="2">
    <source>
        <dbReference type="ARBA" id="ARBA00023315"/>
    </source>
</evidence>
<evidence type="ECO:0000313" key="5">
    <source>
        <dbReference type="Proteomes" id="UP000680132"/>
    </source>
</evidence>
<comment type="caution">
    <text evidence="4">The sequence shown here is derived from an EMBL/GenBank/DDBJ whole genome shotgun (WGS) entry which is preliminary data.</text>
</comment>
<dbReference type="Proteomes" id="UP000680132">
    <property type="component" value="Unassembled WGS sequence"/>
</dbReference>
<dbReference type="NCBIfam" id="NF007807">
    <property type="entry name" value="PRK10514.1"/>
    <property type="match status" value="1"/>
</dbReference>
<organism evidence="4 5">
    <name type="scientific">Microbacterium stercoris</name>
    <dbReference type="NCBI Taxonomy" id="2820289"/>
    <lineage>
        <taxon>Bacteria</taxon>
        <taxon>Bacillati</taxon>
        <taxon>Actinomycetota</taxon>
        <taxon>Actinomycetes</taxon>
        <taxon>Micrococcales</taxon>
        <taxon>Microbacteriaceae</taxon>
        <taxon>Microbacterium</taxon>
    </lineage>
</organism>
<dbReference type="SUPFAM" id="SSF55729">
    <property type="entry name" value="Acyl-CoA N-acyltransferases (Nat)"/>
    <property type="match status" value="1"/>
</dbReference>
<evidence type="ECO:0000259" key="3">
    <source>
        <dbReference type="PROSITE" id="PS51186"/>
    </source>
</evidence>
<dbReference type="Pfam" id="PF13673">
    <property type="entry name" value="Acetyltransf_10"/>
    <property type="match status" value="1"/>
</dbReference>
<dbReference type="InterPro" id="IPR016181">
    <property type="entry name" value="Acyl_CoA_acyltransferase"/>
</dbReference>
<dbReference type="GO" id="GO:0016747">
    <property type="term" value="F:acyltransferase activity, transferring groups other than amino-acyl groups"/>
    <property type="evidence" value="ECO:0007669"/>
    <property type="project" value="InterPro"/>
</dbReference>
<dbReference type="PROSITE" id="PS51186">
    <property type="entry name" value="GNAT"/>
    <property type="match status" value="1"/>
</dbReference>
<evidence type="ECO:0000313" key="4">
    <source>
        <dbReference type="EMBL" id="MBO3662260.1"/>
    </source>
</evidence>
<gene>
    <name evidence="4" type="ORF">J5V96_01900</name>
</gene>
<dbReference type="RefSeq" id="WP_208499957.1">
    <property type="nucleotide sequence ID" value="NZ_JAGFOA010000001.1"/>
</dbReference>
<dbReference type="InterPro" id="IPR000182">
    <property type="entry name" value="GNAT_dom"/>
</dbReference>
<accession>A0A939QK46</accession>
<name>A0A939QK46_9MICO</name>
<keyword evidence="1" id="KW-0808">Transferase</keyword>
<dbReference type="CDD" id="cd04301">
    <property type="entry name" value="NAT_SF"/>
    <property type="match status" value="1"/>
</dbReference>
<keyword evidence="2" id="KW-0012">Acyltransferase</keyword>